<dbReference type="GO" id="GO:0005783">
    <property type="term" value="C:endoplasmic reticulum"/>
    <property type="evidence" value="ECO:0007669"/>
    <property type="project" value="TreeGrafter"/>
</dbReference>
<feature type="transmembrane region" description="Helical" evidence="5">
    <location>
        <begin position="36"/>
        <end position="60"/>
    </location>
</feature>
<evidence type="ECO:0000256" key="5">
    <source>
        <dbReference type="SAM" id="Phobius"/>
    </source>
</evidence>
<keyword evidence="3" id="KW-0808">Transferase</keyword>
<dbReference type="InterPro" id="IPR002123">
    <property type="entry name" value="Plipid/glycerol_acylTrfase"/>
</dbReference>
<keyword evidence="4" id="KW-0012">Acyltransferase</keyword>
<keyword evidence="8" id="KW-1185">Reference proteome</keyword>
<dbReference type="GO" id="GO:0006654">
    <property type="term" value="P:phosphatidic acid biosynthetic process"/>
    <property type="evidence" value="ECO:0007669"/>
    <property type="project" value="TreeGrafter"/>
</dbReference>
<name>A0AAV5T9H0_9BILA</name>
<dbReference type="GO" id="GO:0003841">
    <property type="term" value="F:1-acylglycerol-3-phosphate O-acyltransferase activity"/>
    <property type="evidence" value="ECO:0007669"/>
    <property type="project" value="UniProtKB-EC"/>
</dbReference>
<accession>A0AAV5T9H0</accession>
<evidence type="ECO:0000313" key="8">
    <source>
        <dbReference type="Proteomes" id="UP001432027"/>
    </source>
</evidence>
<evidence type="ECO:0000259" key="6">
    <source>
        <dbReference type="Pfam" id="PF01553"/>
    </source>
</evidence>
<reference evidence="7" key="1">
    <citation type="submission" date="2023-10" db="EMBL/GenBank/DDBJ databases">
        <title>Genome assembly of Pristionchus species.</title>
        <authorList>
            <person name="Yoshida K."/>
            <person name="Sommer R.J."/>
        </authorList>
    </citation>
    <scope>NUCLEOTIDE SEQUENCE</scope>
    <source>
        <strain evidence="7">RS0144</strain>
    </source>
</reference>
<dbReference type="SUPFAM" id="SSF69593">
    <property type="entry name" value="Glycerol-3-phosphate (1)-acyltransferase"/>
    <property type="match status" value="1"/>
</dbReference>
<evidence type="ECO:0000256" key="3">
    <source>
        <dbReference type="ARBA" id="ARBA00022679"/>
    </source>
</evidence>
<dbReference type="PANTHER" id="PTHR10434:SF11">
    <property type="entry name" value="1-ACYL-SN-GLYCEROL-3-PHOSPHATE ACYLTRANSFERASE"/>
    <property type="match status" value="1"/>
</dbReference>
<dbReference type="EMBL" id="BTSX01000004">
    <property type="protein sequence ID" value="GMS92225.1"/>
    <property type="molecule type" value="Genomic_DNA"/>
</dbReference>
<evidence type="ECO:0000256" key="4">
    <source>
        <dbReference type="ARBA" id="ARBA00023315"/>
    </source>
</evidence>
<organism evidence="7 8">
    <name type="scientific">Pristionchus entomophagus</name>
    <dbReference type="NCBI Taxonomy" id="358040"/>
    <lineage>
        <taxon>Eukaryota</taxon>
        <taxon>Metazoa</taxon>
        <taxon>Ecdysozoa</taxon>
        <taxon>Nematoda</taxon>
        <taxon>Chromadorea</taxon>
        <taxon>Rhabditida</taxon>
        <taxon>Rhabditina</taxon>
        <taxon>Diplogasteromorpha</taxon>
        <taxon>Diplogasteroidea</taxon>
        <taxon>Neodiplogasteridae</taxon>
        <taxon>Pristionchus</taxon>
    </lineage>
</organism>
<keyword evidence="5" id="KW-0812">Transmembrane</keyword>
<keyword evidence="5" id="KW-1133">Transmembrane helix</keyword>
<dbReference type="Proteomes" id="UP001432027">
    <property type="component" value="Unassembled WGS sequence"/>
</dbReference>
<dbReference type="AlphaFoldDB" id="A0AAV5T9H0"/>
<feature type="non-terminal residue" evidence="7">
    <location>
        <position position="144"/>
    </location>
</feature>
<dbReference type="Pfam" id="PF01553">
    <property type="entry name" value="Acyltransferase"/>
    <property type="match status" value="1"/>
</dbReference>
<evidence type="ECO:0000256" key="2">
    <source>
        <dbReference type="ARBA" id="ARBA00013211"/>
    </source>
</evidence>
<gene>
    <name evidence="7" type="ORF">PENTCL1PPCAC_14400</name>
</gene>
<proteinExistence type="predicted"/>
<feature type="transmembrane region" description="Helical" evidence="5">
    <location>
        <begin position="118"/>
        <end position="136"/>
    </location>
</feature>
<feature type="domain" description="Phospholipid/glycerol acyltransferase" evidence="6">
    <location>
        <begin position="83"/>
        <end position="138"/>
    </location>
</feature>
<keyword evidence="5" id="KW-0472">Membrane</keyword>
<dbReference type="PANTHER" id="PTHR10434">
    <property type="entry name" value="1-ACYL-SN-GLYCEROL-3-PHOSPHATE ACYLTRANSFERASE"/>
    <property type="match status" value="1"/>
</dbReference>
<comment type="pathway">
    <text evidence="1">Phospholipid metabolism; CDP-diacylglycerol biosynthesis; CDP-diacylglycerol from sn-glycerol 3-phosphate: step 2/3.</text>
</comment>
<feature type="non-terminal residue" evidence="7">
    <location>
        <position position="1"/>
    </location>
</feature>
<evidence type="ECO:0000313" key="7">
    <source>
        <dbReference type="EMBL" id="GMS92225.1"/>
    </source>
</evidence>
<comment type="caution">
    <text evidence="7">The sequence shown here is derived from an EMBL/GenBank/DDBJ whole genome shotgun (WGS) entry which is preliminary data.</text>
</comment>
<dbReference type="CDD" id="cd07989">
    <property type="entry name" value="LPLAT_AGPAT-like"/>
    <property type="match status" value="1"/>
</dbReference>
<protein>
    <recommendedName>
        <fullName evidence="2">1-acylglycerol-3-phosphate O-acyltransferase</fullName>
        <ecNumber evidence="2">2.3.1.51</ecNumber>
    </recommendedName>
</protein>
<dbReference type="EC" id="2.3.1.51" evidence="2"/>
<sequence length="144" mass="16080">VLISLPVILVFAYAVNRRARFVIRCNLLNLTIMLNAFISMILCLPASIFGHACTVVFASMKMLLRWTGIKVETRNFDSVFHKQTSPCVVVCNHQPTLDTIAMAHAFPPRGTVMMKRSLAYIPIFNLSAWLCSVIFVDQFSGGKA</sequence>
<evidence type="ECO:0000256" key="1">
    <source>
        <dbReference type="ARBA" id="ARBA00004728"/>
    </source>
</evidence>